<feature type="domain" description="Methyltransferase type 11" evidence="1">
    <location>
        <begin position="149"/>
        <end position="229"/>
    </location>
</feature>
<dbReference type="STRING" id="247279.NIES1031_02570"/>
<sequence>MTAHITQKKLEDTTSGLHSSNKYSYDSSLRLIDEVLVCPLDKGELILQPQGLICKVCNTKYYQAEVDSKPNNLDFRCLSHKSQVSIEFQIPQPFLSEQQIKNLGYATRVEYKCISREEIRDKYQTKLQKEILYYIAQIRSELGSNIKALDLGCGSGGNRSYLNSVGIENVISVDYSSPEADILVDAHRLPFKDSSFDFILTTATIEHFYNPFIAFAEISRVLKPGGALIASGSFWESWHDQSCFHFTPNGFFILCNSAGLTLEDLWSGWGFIPSISSHALNLRKFKKYTYKLQDLFDAFLRLRWGNNFAFKHRLKTSGSFGIYARKNDYSV</sequence>
<protein>
    <recommendedName>
        <fullName evidence="1">Methyltransferase type 11 domain-containing protein</fullName>
    </recommendedName>
</protein>
<reference evidence="2 3" key="1">
    <citation type="submission" date="2016-11" db="EMBL/GenBank/DDBJ databases">
        <title>Draft Genome Sequences of Nine Cyanobacterial Strains from Diverse Habitats.</title>
        <authorList>
            <person name="Zhu T."/>
            <person name="Hou S."/>
            <person name="Lu X."/>
            <person name="Hess W.R."/>
        </authorList>
    </citation>
    <scope>NUCLEOTIDE SEQUENCE [LARGE SCALE GENOMIC DNA]</scope>
    <source>
        <strain evidence="2 3">5.2 s.c.1</strain>
    </source>
</reference>
<name>A0A1U7HYU4_9CHRO</name>
<dbReference type="SUPFAM" id="SSF53335">
    <property type="entry name" value="S-adenosyl-L-methionine-dependent methyltransferases"/>
    <property type="match status" value="1"/>
</dbReference>
<dbReference type="RefSeq" id="WP_073547956.1">
    <property type="nucleotide sequence ID" value="NZ_CAWMVK010000012.1"/>
</dbReference>
<dbReference type="CDD" id="cd02440">
    <property type="entry name" value="AdoMet_MTases"/>
    <property type="match status" value="1"/>
</dbReference>
<dbReference type="PANTHER" id="PTHR43591">
    <property type="entry name" value="METHYLTRANSFERASE"/>
    <property type="match status" value="1"/>
</dbReference>
<dbReference type="Pfam" id="PF08241">
    <property type="entry name" value="Methyltransf_11"/>
    <property type="match status" value="1"/>
</dbReference>
<evidence type="ECO:0000313" key="3">
    <source>
        <dbReference type="Proteomes" id="UP000185984"/>
    </source>
</evidence>
<dbReference type="InterPro" id="IPR013216">
    <property type="entry name" value="Methyltransf_11"/>
</dbReference>
<dbReference type="OrthoDB" id="9804312at2"/>
<evidence type="ECO:0000259" key="1">
    <source>
        <dbReference type="Pfam" id="PF08241"/>
    </source>
</evidence>
<dbReference type="Proteomes" id="UP000185984">
    <property type="component" value="Unassembled WGS sequence"/>
</dbReference>
<accession>A0A1U7HYU4</accession>
<organism evidence="2 3">
    <name type="scientific">Chroogloeocystis siderophila 5.2 s.c.1</name>
    <dbReference type="NCBI Taxonomy" id="247279"/>
    <lineage>
        <taxon>Bacteria</taxon>
        <taxon>Bacillati</taxon>
        <taxon>Cyanobacteriota</taxon>
        <taxon>Cyanophyceae</taxon>
        <taxon>Oscillatoriophycideae</taxon>
        <taxon>Chroococcales</taxon>
        <taxon>Chroococcaceae</taxon>
        <taxon>Chroogloeocystis</taxon>
    </lineage>
</organism>
<evidence type="ECO:0000313" key="2">
    <source>
        <dbReference type="EMBL" id="OKH28801.1"/>
    </source>
</evidence>
<dbReference type="AlphaFoldDB" id="A0A1U7HYU4"/>
<dbReference type="GO" id="GO:0008757">
    <property type="term" value="F:S-adenosylmethionine-dependent methyltransferase activity"/>
    <property type="evidence" value="ECO:0007669"/>
    <property type="project" value="InterPro"/>
</dbReference>
<dbReference type="Gene3D" id="3.40.50.150">
    <property type="entry name" value="Vaccinia Virus protein VP39"/>
    <property type="match status" value="1"/>
</dbReference>
<dbReference type="InterPro" id="IPR029063">
    <property type="entry name" value="SAM-dependent_MTases_sf"/>
</dbReference>
<dbReference type="PANTHER" id="PTHR43591:SF24">
    <property type="entry name" value="2-METHOXY-6-POLYPRENYL-1,4-BENZOQUINOL METHYLASE, MITOCHONDRIAL"/>
    <property type="match status" value="1"/>
</dbReference>
<keyword evidence="3" id="KW-1185">Reference proteome</keyword>
<gene>
    <name evidence="2" type="ORF">NIES1031_02570</name>
</gene>
<proteinExistence type="predicted"/>
<comment type="caution">
    <text evidence="2">The sequence shown here is derived from an EMBL/GenBank/DDBJ whole genome shotgun (WGS) entry which is preliminary data.</text>
</comment>
<dbReference type="EMBL" id="MRCC01000002">
    <property type="protein sequence ID" value="OKH28801.1"/>
    <property type="molecule type" value="Genomic_DNA"/>
</dbReference>